<dbReference type="OrthoDB" id="25394at2"/>
<dbReference type="SMART" id="SM00464">
    <property type="entry name" value="LON"/>
    <property type="match status" value="1"/>
</dbReference>
<dbReference type="PROSITE" id="PS51787">
    <property type="entry name" value="LON_N"/>
    <property type="match status" value="1"/>
</dbReference>
<dbReference type="GO" id="GO:0008233">
    <property type="term" value="F:peptidase activity"/>
    <property type="evidence" value="ECO:0007669"/>
    <property type="project" value="UniProtKB-KW"/>
</dbReference>
<dbReference type="Gene3D" id="1.20.58.1480">
    <property type="match status" value="1"/>
</dbReference>
<dbReference type="Gene3D" id="2.30.130.40">
    <property type="entry name" value="LON domain-like"/>
    <property type="match status" value="1"/>
</dbReference>
<evidence type="ECO:0000313" key="3">
    <source>
        <dbReference type="Proteomes" id="UP000305778"/>
    </source>
</evidence>
<gene>
    <name evidence="2" type="ORF">FCI23_15430</name>
</gene>
<keyword evidence="2" id="KW-0645">Protease</keyword>
<keyword evidence="2" id="KW-0378">Hydrolase</keyword>
<keyword evidence="3" id="KW-1185">Reference proteome</keyword>
<evidence type="ECO:0000313" key="2">
    <source>
        <dbReference type="EMBL" id="TKA10695.1"/>
    </source>
</evidence>
<dbReference type="Pfam" id="PF02190">
    <property type="entry name" value="LON_substr_bdg"/>
    <property type="match status" value="1"/>
</dbReference>
<dbReference type="EMBL" id="SUMC01000012">
    <property type="protein sequence ID" value="TKA10695.1"/>
    <property type="molecule type" value="Genomic_DNA"/>
</dbReference>
<dbReference type="InterPro" id="IPR003111">
    <property type="entry name" value="Lon_prtase_N"/>
</dbReference>
<sequence length="236" mass="25004">MTARLPLFPLNSVLFPGLVLPLSIFEERYRALVRDLIALPEDAPRVFGVVAIRDGHEVAPKDATDAAAGFGENPAQALFTVGCTADAATIGEHETGGGYEIVATGTTRFRVLSIDATGPYLVGEVEELPEHSGEGAGALAAGVARAFRTYQKRLAGARERTLAGAPELPDEPSVLSYLVAAATILDTPAKQRLLEAPDTATRLAEELRLLRREAAVISKLRTIPAVDLTQKAPSPN</sequence>
<evidence type="ECO:0000259" key="1">
    <source>
        <dbReference type="PROSITE" id="PS51787"/>
    </source>
</evidence>
<proteinExistence type="predicted"/>
<feature type="domain" description="Lon N-terminal" evidence="1">
    <location>
        <begin position="2"/>
        <end position="214"/>
    </location>
</feature>
<dbReference type="GO" id="GO:0006508">
    <property type="term" value="P:proteolysis"/>
    <property type="evidence" value="ECO:0007669"/>
    <property type="project" value="UniProtKB-KW"/>
</dbReference>
<reference evidence="2 3" key="1">
    <citation type="submission" date="2019-04" db="EMBL/GenBank/DDBJ databases">
        <title>Streptomyces oryziradicis sp. nov., a novel actinomycete isolated from rhizosphere soil of rice (Oryza sativa L.).</title>
        <authorList>
            <person name="Li C."/>
        </authorList>
    </citation>
    <scope>NUCLEOTIDE SEQUENCE [LARGE SCALE GENOMIC DNA]</scope>
    <source>
        <strain evidence="2 3">NEAU-C40</strain>
    </source>
</reference>
<comment type="caution">
    <text evidence="2">The sequence shown here is derived from an EMBL/GenBank/DDBJ whole genome shotgun (WGS) entry which is preliminary data.</text>
</comment>
<accession>A0A4U0T8I0</accession>
<dbReference type="SUPFAM" id="SSF88697">
    <property type="entry name" value="PUA domain-like"/>
    <property type="match status" value="1"/>
</dbReference>
<dbReference type="InterPro" id="IPR046336">
    <property type="entry name" value="Lon_prtase_N_sf"/>
</dbReference>
<dbReference type="AlphaFoldDB" id="A0A4U0T8I0"/>
<dbReference type="Proteomes" id="UP000305778">
    <property type="component" value="Unassembled WGS sequence"/>
</dbReference>
<name>A0A4U0T8I0_9ACTN</name>
<dbReference type="InterPro" id="IPR015947">
    <property type="entry name" value="PUA-like_sf"/>
</dbReference>
<dbReference type="RefSeq" id="WP_136724456.1">
    <property type="nucleotide sequence ID" value="NZ_JAOPYF010000523.1"/>
</dbReference>
<protein>
    <submittedName>
        <fullName evidence="2">ATP-dependent protease</fullName>
    </submittedName>
</protein>
<dbReference type="PANTHER" id="PTHR46732">
    <property type="entry name" value="ATP-DEPENDENT PROTEASE LA (LON) DOMAIN PROTEIN"/>
    <property type="match status" value="1"/>
</dbReference>
<dbReference type="PANTHER" id="PTHR46732:SF8">
    <property type="entry name" value="ATP-DEPENDENT PROTEASE LA (LON) DOMAIN PROTEIN"/>
    <property type="match status" value="1"/>
</dbReference>
<organism evidence="2 3">
    <name type="scientific">Actinacidiphila oryziradicis</name>
    <dbReference type="NCBI Taxonomy" id="2571141"/>
    <lineage>
        <taxon>Bacteria</taxon>
        <taxon>Bacillati</taxon>
        <taxon>Actinomycetota</taxon>
        <taxon>Actinomycetes</taxon>
        <taxon>Kitasatosporales</taxon>
        <taxon>Streptomycetaceae</taxon>
        <taxon>Actinacidiphila</taxon>
    </lineage>
</organism>